<feature type="transmembrane region" description="Helical" evidence="1">
    <location>
        <begin position="6"/>
        <end position="26"/>
    </location>
</feature>
<keyword evidence="1" id="KW-1133">Transmembrane helix</keyword>
<reference evidence="2" key="1">
    <citation type="submission" date="2018-06" db="EMBL/GenBank/DDBJ databases">
        <authorList>
            <person name="Zhirakovskaya E."/>
        </authorList>
    </citation>
    <scope>NUCLEOTIDE SEQUENCE</scope>
</reference>
<keyword evidence="1" id="KW-0812">Transmembrane</keyword>
<dbReference type="AlphaFoldDB" id="A0A3B0RNZ6"/>
<evidence type="ECO:0000313" key="2">
    <source>
        <dbReference type="EMBL" id="VAV93619.1"/>
    </source>
</evidence>
<sequence>MQEPAFYIITAAFSLIGITVISLVALRGWRDWITLKARELDMHKEDHPPSATSRIEVADLKERIRKLESIAAGVEL</sequence>
<keyword evidence="1" id="KW-0472">Membrane</keyword>
<gene>
    <name evidence="2" type="ORF">MNBD_ALPHA04-1675</name>
</gene>
<evidence type="ECO:0000256" key="1">
    <source>
        <dbReference type="SAM" id="Phobius"/>
    </source>
</evidence>
<accession>A0A3B0RNZ6</accession>
<protein>
    <submittedName>
        <fullName evidence="2">Uncharacterized protein</fullName>
    </submittedName>
</protein>
<organism evidence="2">
    <name type="scientific">hydrothermal vent metagenome</name>
    <dbReference type="NCBI Taxonomy" id="652676"/>
    <lineage>
        <taxon>unclassified sequences</taxon>
        <taxon>metagenomes</taxon>
        <taxon>ecological metagenomes</taxon>
    </lineage>
</organism>
<dbReference type="EMBL" id="UOEF01000167">
    <property type="protein sequence ID" value="VAV93619.1"/>
    <property type="molecule type" value="Genomic_DNA"/>
</dbReference>
<proteinExistence type="predicted"/>
<name>A0A3B0RNZ6_9ZZZZ</name>